<proteinExistence type="predicted"/>
<gene>
    <name evidence="2" type="ORF">QHG74_20625</name>
</gene>
<dbReference type="RefSeq" id="WP_148365875.1">
    <property type="nucleotide sequence ID" value="NZ_JARZAK010000019.1"/>
</dbReference>
<name>A0ABU5HVH1_9BACE</name>
<keyword evidence="3" id="KW-1185">Reference proteome</keyword>
<evidence type="ECO:0000313" key="3">
    <source>
        <dbReference type="Proteomes" id="UP001292913"/>
    </source>
</evidence>
<accession>A0ABU5HVH1</accession>
<dbReference type="Proteomes" id="UP001292913">
    <property type="component" value="Unassembled WGS sequence"/>
</dbReference>
<dbReference type="PANTHER" id="PTHR32309:SF13">
    <property type="entry name" value="FERRIC ENTEROBACTIN TRANSPORT PROTEIN FEPE"/>
    <property type="match status" value="1"/>
</dbReference>
<feature type="transmembrane region" description="Helical" evidence="1">
    <location>
        <begin position="43"/>
        <end position="61"/>
    </location>
</feature>
<sequence length="377" mass="42069">MATLMEHASEKEIKQQQNIHNDEEIEIDLMDLLRKVISIREKIYKAAGIGLVIGVIIAISIPKQYTVEVTLSPEMGSAKGGGLSGLAASFLGSDVSMGDGTDALNASLSADIVSSTPFLLELFTMKIPVSKNEVMTLETYLDEESSPWWSYVIGFPGMVIGGVNSLFTEEDEITSFGKANQGTIELSKMESMKIEILKKMITASVDKKTSMTSVTATFQDPKVAAVVADSVVKKLQEYIIDYRTFKAKEDCLYLEKLFKERQQEYYEAQKKYADYMDSHDNIILQSVRTEQERLQNDVSLAYQVYSQVASQLQIARAKVQEEKPVFAVVEPAVVPLYPSGTSRKLYVLAFVFLSVCFVVLWNLFGKNLLNKFKEVCA</sequence>
<dbReference type="EMBL" id="JARZAK010000019">
    <property type="protein sequence ID" value="MDY7260121.1"/>
    <property type="molecule type" value="Genomic_DNA"/>
</dbReference>
<evidence type="ECO:0000256" key="1">
    <source>
        <dbReference type="SAM" id="Phobius"/>
    </source>
</evidence>
<keyword evidence="1" id="KW-0812">Transmembrane</keyword>
<evidence type="ECO:0000313" key="2">
    <source>
        <dbReference type="EMBL" id="MDY7260121.1"/>
    </source>
</evidence>
<dbReference type="InterPro" id="IPR050445">
    <property type="entry name" value="Bact_polysacc_biosynth/exp"/>
</dbReference>
<keyword evidence="1" id="KW-1133">Transmembrane helix</keyword>
<protein>
    <submittedName>
        <fullName evidence="2">Chain-length determining protein</fullName>
    </submittedName>
</protein>
<reference evidence="2 3" key="1">
    <citation type="submission" date="2023-04" db="EMBL/GenBank/DDBJ databases">
        <title>Bacteroides pacosi sp. nov., isolated from the fecal material of an alpaca.</title>
        <authorList>
            <person name="Miller S."/>
            <person name="Hendry M."/>
            <person name="King J."/>
            <person name="Sankaranarayanan K."/>
            <person name="Lawson P.A."/>
        </authorList>
    </citation>
    <scope>NUCLEOTIDE SEQUENCE [LARGE SCALE GENOMIC DNA]</scope>
    <source>
        <strain evidence="2 3">A2-P53</strain>
    </source>
</reference>
<organism evidence="2 3">
    <name type="scientific">Bacteroides vicugnae</name>
    <dbReference type="NCBI Taxonomy" id="3037989"/>
    <lineage>
        <taxon>Bacteria</taxon>
        <taxon>Pseudomonadati</taxon>
        <taxon>Bacteroidota</taxon>
        <taxon>Bacteroidia</taxon>
        <taxon>Bacteroidales</taxon>
        <taxon>Bacteroidaceae</taxon>
        <taxon>Bacteroides</taxon>
    </lineage>
</organism>
<dbReference type="PANTHER" id="PTHR32309">
    <property type="entry name" value="TYROSINE-PROTEIN KINASE"/>
    <property type="match status" value="1"/>
</dbReference>
<keyword evidence="1" id="KW-0472">Membrane</keyword>
<feature type="transmembrane region" description="Helical" evidence="1">
    <location>
        <begin position="345"/>
        <end position="364"/>
    </location>
</feature>
<comment type="caution">
    <text evidence="2">The sequence shown here is derived from an EMBL/GenBank/DDBJ whole genome shotgun (WGS) entry which is preliminary data.</text>
</comment>